<proteinExistence type="predicted"/>
<dbReference type="Proteomes" id="UP001628220">
    <property type="component" value="Unassembled WGS sequence"/>
</dbReference>
<dbReference type="InterPro" id="IPR011990">
    <property type="entry name" value="TPR-like_helical_dom_sf"/>
</dbReference>
<dbReference type="EMBL" id="BAAFSF010000004">
    <property type="protein sequence ID" value="GAB1252130.1"/>
    <property type="molecule type" value="Genomic_DNA"/>
</dbReference>
<dbReference type="SMART" id="SM00028">
    <property type="entry name" value="TPR"/>
    <property type="match status" value="3"/>
</dbReference>
<reference evidence="1 2" key="1">
    <citation type="journal article" date="2025" name="Int. J. Syst. Evol. Microbiol.">
        <title>Desulfovibrio falkowii sp. nov., Porphyromonas miyakawae sp. nov., Mediterraneibacter flintii sp. nov. and Owariibacterium komagatae gen. nov., sp. nov., isolated from human faeces.</title>
        <authorList>
            <person name="Hamaguchi T."/>
            <person name="Ohara M."/>
            <person name="Hisatomi A."/>
            <person name="Sekiguchi K."/>
            <person name="Takeda J.I."/>
            <person name="Ueyama J."/>
            <person name="Ito M."/>
            <person name="Nishiwaki H."/>
            <person name="Ogi T."/>
            <person name="Hirayama M."/>
            <person name="Ohkuma M."/>
            <person name="Sakamoto M."/>
            <person name="Ohno K."/>
        </authorList>
    </citation>
    <scope>NUCLEOTIDE SEQUENCE [LARGE SCALE GENOMIC DNA]</scope>
    <source>
        <strain evidence="1 2">13CB11C</strain>
    </source>
</reference>
<comment type="caution">
    <text evidence="1">The sequence shown here is derived from an EMBL/GenBank/DDBJ whole genome shotgun (WGS) entry which is preliminary data.</text>
</comment>
<evidence type="ECO:0000313" key="2">
    <source>
        <dbReference type="Proteomes" id="UP001628220"/>
    </source>
</evidence>
<keyword evidence="2" id="KW-1185">Reference proteome</keyword>
<organism evidence="1 2">
    <name type="scientific">Porphyromonas miyakawae</name>
    <dbReference type="NCBI Taxonomy" id="3137470"/>
    <lineage>
        <taxon>Bacteria</taxon>
        <taxon>Pseudomonadati</taxon>
        <taxon>Bacteroidota</taxon>
        <taxon>Bacteroidia</taxon>
        <taxon>Bacteroidales</taxon>
        <taxon>Porphyromonadaceae</taxon>
        <taxon>Porphyromonas</taxon>
    </lineage>
</organism>
<sequence>MRKREIEELIYNGRLYDAIKGIRAYSEELPYPFHLEKIADIETTYRQMLSYAVQGVRDDKRDEIVTFLKRSLLEEMDELRREQGIRISGEQYYVTMKILAANVDSALRLREPLLQDPASLVGAQRKVFDNCLEELFDTIWVSHGIDDDILGEYSQASDYVRQSIASAMTMALMYLWDETKVKWILSELTREDLSEGYLVRLAFAFVVAATLYDKRLSLYDKEFGPLLKKVSDMVYASDDEGVISFSELLEMLYSDYLIATETSDLTHMLEKKMPGIQAQSIDVMRQSMEEGLESGLEGIMADEDLRSEMERIARLEQEGYDTRFALFRNFKRFPFFRSVGNWLIPFDIKHSAIVARFEETGGDAVRTLTELFHNVVCDSDLYSALLGYHSFNITYNGSAEDLNRALDEKREMEGEAKHNDRKRIHQAIHSYFQCFYRLVKLYPFSGRRLFNFFDNLLVPDMIVLRPYLPNYNHLAVQAIDLLMNKKKYKQVIQIVEQLHKSGTTDRNLLIRSGHAHYQLNEYIDAIKSYEHADLIGDLDADSIIELALSYRSVGLYKKATELLSELREKDKENPELLLRLAATFLEMQCYDMAKPLLYEYEFKSSRPERVLRPMAWTLFMLKEYVQSEAYYNKMEHKNSVDCLNQGYLMMAMGRYTDAVTSFREAFALQKGDSETIYQMVADDEAVLLVHKITCHDVWLLLDAVSMKA</sequence>
<dbReference type="RefSeq" id="WP_411915898.1">
    <property type="nucleotide sequence ID" value="NZ_BAAFSF010000004.1"/>
</dbReference>
<dbReference type="Gene3D" id="1.25.40.10">
    <property type="entry name" value="Tetratricopeptide repeat domain"/>
    <property type="match status" value="1"/>
</dbReference>
<gene>
    <name evidence="1" type="ORF">Tsumi_12360</name>
</gene>
<name>A0ABQ0E336_9PORP</name>
<dbReference type="SUPFAM" id="SSF48452">
    <property type="entry name" value="TPR-like"/>
    <property type="match status" value="1"/>
</dbReference>
<protein>
    <recommendedName>
        <fullName evidence="3">Tetratricopeptide repeat protein</fullName>
    </recommendedName>
</protein>
<evidence type="ECO:0000313" key="1">
    <source>
        <dbReference type="EMBL" id="GAB1252130.1"/>
    </source>
</evidence>
<accession>A0ABQ0E336</accession>
<dbReference type="InterPro" id="IPR019734">
    <property type="entry name" value="TPR_rpt"/>
</dbReference>
<evidence type="ECO:0008006" key="3">
    <source>
        <dbReference type="Google" id="ProtNLM"/>
    </source>
</evidence>